<dbReference type="EMBL" id="JADKYB010000030">
    <property type="protein sequence ID" value="MBM9509929.1"/>
    <property type="molecule type" value="Genomic_DNA"/>
</dbReference>
<organism evidence="3 4">
    <name type="scientific">Actinacidiphila acididurans</name>
    <dbReference type="NCBI Taxonomy" id="2784346"/>
    <lineage>
        <taxon>Bacteria</taxon>
        <taxon>Bacillati</taxon>
        <taxon>Actinomycetota</taxon>
        <taxon>Actinomycetes</taxon>
        <taxon>Kitasatosporales</taxon>
        <taxon>Streptomycetaceae</taxon>
        <taxon>Actinacidiphila</taxon>
    </lineage>
</organism>
<evidence type="ECO:0000256" key="2">
    <source>
        <dbReference type="SAM" id="MobiDB-lite"/>
    </source>
</evidence>
<evidence type="ECO:0000256" key="1">
    <source>
        <dbReference type="SAM" id="Coils"/>
    </source>
</evidence>
<keyword evidence="1" id="KW-0175">Coiled coil</keyword>
<keyword evidence="4" id="KW-1185">Reference proteome</keyword>
<gene>
    <name evidence="3" type="ORF">ITX44_36325</name>
</gene>
<evidence type="ECO:0000313" key="4">
    <source>
        <dbReference type="Proteomes" id="UP000749040"/>
    </source>
</evidence>
<feature type="coiled-coil region" evidence="1">
    <location>
        <begin position="86"/>
        <end position="125"/>
    </location>
</feature>
<feature type="region of interest" description="Disordered" evidence="2">
    <location>
        <begin position="223"/>
        <end position="243"/>
    </location>
</feature>
<evidence type="ECO:0000313" key="3">
    <source>
        <dbReference type="EMBL" id="MBM9509929.1"/>
    </source>
</evidence>
<name>A0ABS2U2V1_9ACTN</name>
<accession>A0ABS2U2V1</accession>
<sequence length="243" mass="27089">MDRDRTRRYLVTVGPELLPGEPQDAHLAVLSWNDRAEAWIHGQAICGRSVPQGELDAGATVTCRDCLARKAEYERILTGQAKPTTVDRLRAELRTATRHAHEADADRADAQAALLQAQAATLRAQASENRVRAQSVNAHAQVDAVRRLCDLTISASVRAQAIDQARDTLAAIDAISDRRLWPGDDAWGTVWLHGNWRYLTSKMETAAREHAADAVARWNRELRAQDGDPEPVEPEGLRWWREP</sequence>
<dbReference type="Proteomes" id="UP000749040">
    <property type="component" value="Unassembled WGS sequence"/>
</dbReference>
<comment type="caution">
    <text evidence="3">The sequence shown here is derived from an EMBL/GenBank/DDBJ whole genome shotgun (WGS) entry which is preliminary data.</text>
</comment>
<protein>
    <submittedName>
        <fullName evidence="3">Uncharacterized protein</fullName>
    </submittedName>
</protein>
<dbReference type="RefSeq" id="WP_205363496.1">
    <property type="nucleotide sequence ID" value="NZ_JADKYB010000030.1"/>
</dbReference>
<reference evidence="3 4" key="1">
    <citation type="submission" date="2021-01" db="EMBL/GenBank/DDBJ databases">
        <title>Streptomyces acididurans sp. nov., isolated from a peat swamp forest soil.</title>
        <authorList>
            <person name="Chantavorakit T."/>
            <person name="Duangmal K."/>
        </authorList>
    </citation>
    <scope>NUCLEOTIDE SEQUENCE [LARGE SCALE GENOMIC DNA]</scope>
    <source>
        <strain evidence="3 4">KK5PA1</strain>
    </source>
</reference>
<proteinExistence type="predicted"/>